<evidence type="ECO:0000256" key="1">
    <source>
        <dbReference type="SAM" id="MobiDB-lite"/>
    </source>
</evidence>
<name>A0A4P9VU72_9FUNG</name>
<dbReference type="AlphaFoldDB" id="A0A4P9VU72"/>
<accession>A0A4P9VU72</accession>
<proteinExistence type="predicted"/>
<keyword evidence="3" id="KW-1185">Reference proteome</keyword>
<dbReference type="Proteomes" id="UP000269721">
    <property type="component" value="Unassembled WGS sequence"/>
</dbReference>
<organism evidence="2 3">
    <name type="scientific">Blyttiomyces helicus</name>
    <dbReference type="NCBI Taxonomy" id="388810"/>
    <lineage>
        <taxon>Eukaryota</taxon>
        <taxon>Fungi</taxon>
        <taxon>Fungi incertae sedis</taxon>
        <taxon>Chytridiomycota</taxon>
        <taxon>Chytridiomycota incertae sedis</taxon>
        <taxon>Chytridiomycetes</taxon>
        <taxon>Chytridiomycetes incertae sedis</taxon>
        <taxon>Blyttiomyces</taxon>
    </lineage>
</organism>
<feature type="compositionally biased region" description="Basic and acidic residues" evidence="1">
    <location>
        <begin position="83"/>
        <end position="100"/>
    </location>
</feature>
<reference evidence="3" key="1">
    <citation type="journal article" date="2018" name="Nat. Microbiol.">
        <title>Leveraging single-cell genomics to expand the fungal tree of life.</title>
        <authorList>
            <person name="Ahrendt S.R."/>
            <person name="Quandt C.A."/>
            <person name="Ciobanu D."/>
            <person name="Clum A."/>
            <person name="Salamov A."/>
            <person name="Andreopoulos B."/>
            <person name="Cheng J.F."/>
            <person name="Woyke T."/>
            <person name="Pelin A."/>
            <person name="Henrissat B."/>
            <person name="Reynolds N.K."/>
            <person name="Benny G.L."/>
            <person name="Smith M.E."/>
            <person name="James T.Y."/>
            <person name="Grigoriev I.V."/>
        </authorList>
    </citation>
    <scope>NUCLEOTIDE SEQUENCE [LARGE SCALE GENOMIC DNA]</scope>
</reference>
<gene>
    <name evidence="2" type="ORF">BDK51DRAFT_29292</name>
</gene>
<evidence type="ECO:0000313" key="2">
    <source>
        <dbReference type="EMBL" id="RKO83119.1"/>
    </source>
</evidence>
<protein>
    <submittedName>
        <fullName evidence="2">Uncharacterized protein</fullName>
    </submittedName>
</protein>
<feature type="region of interest" description="Disordered" evidence="1">
    <location>
        <begin position="1"/>
        <end position="27"/>
    </location>
</feature>
<feature type="region of interest" description="Disordered" evidence="1">
    <location>
        <begin position="80"/>
        <end position="100"/>
    </location>
</feature>
<evidence type="ECO:0000313" key="3">
    <source>
        <dbReference type="Proteomes" id="UP000269721"/>
    </source>
</evidence>
<dbReference type="EMBL" id="ML001637">
    <property type="protein sequence ID" value="RKO83119.1"/>
    <property type="molecule type" value="Genomic_DNA"/>
</dbReference>
<sequence length="176" mass="19078">MTSGDELKERRRRRKKDRKDADQEVLSVTGIRQMRKVKMVGYSGGSVDIPMPPRIATREANEGFAEGDEERIGREGVLGIEGGAERGEAAEQGRGEERGGAARADFNNICDFCEASAVLRPAVTVDPGVGRRSQEWGSATPLPRTFWAAPTHFLGGADLNPPYPTPSHSPKIFAAT</sequence>